<dbReference type="VEuPathDB" id="TriTrypDB:ADEAN_000270100"/>
<organism evidence="3 4">
    <name type="scientific">Angomonas deanei</name>
    <dbReference type="NCBI Taxonomy" id="59799"/>
    <lineage>
        <taxon>Eukaryota</taxon>
        <taxon>Discoba</taxon>
        <taxon>Euglenozoa</taxon>
        <taxon>Kinetoplastea</taxon>
        <taxon>Metakinetoplastina</taxon>
        <taxon>Trypanosomatida</taxon>
        <taxon>Trypanosomatidae</taxon>
        <taxon>Strigomonadinae</taxon>
        <taxon>Angomonas</taxon>
    </lineage>
</organism>
<feature type="compositionally biased region" description="Basic residues" evidence="2">
    <location>
        <begin position="457"/>
        <end position="472"/>
    </location>
</feature>
<reference evidence="3 4" key="1">
    <citation type="submission" date="2020-08" db="EMBL/GenBank/DDBJ databases">
        <authorList>
            <person name="Newling K."/>
            <person name="Davey J."/>
            <person name="Forrester S."/>
        </authorList>
    </citation>
    <scope>NUCLEOTIDE SEQUENCE [LARGE SCALE GENOMIC DNA]</scope>
    <source>
        <strain evidence="4">Crithidia deanei Carvalho (ATCC PRA-265)</strain>
    </source>
</reference>
<feature type="region of interest" description="Disordered" evidence="2">
    <location>
        <begin position="405"/>
        <end position="424"/>
    </location>
</feature>
<feature type="coiled-coil region" evidence="1">
    <location>
        <begin position="571"/>
        <end position="601"/>
    </location>
</feature>
<dbReference type="Proteomes" id="UP000515908">
    <property type="component" value="Chromosome 04"/>
</dbReference>
<dbReference type="EMBL" id="LR877148">
    <property type="protein sequence ID" value="CAD2215246.1"/>
    <property type="molecule type" value="Genomic_DNA"/>
</dbReference>
<sequence>MGGFPSHDAPIFLFTTAVQKPNEAGAGIEVCLVPLLRRHYNDSVKRVKDTLVQVGFGGPPHTTQIVVNSFNNKANPAGPTITVATPADPVTTAAAVTAYNSVEYLLSEVESAFYSSGRVVLEAGELAKEKVEAMLARREARRIEEEKEYYKGVSLLQSDKEEKPASPPAPPKVEAEDEPDHPAMPMNKKQWPMLRPVPCAICIIEPDVSGSGKKGTQPNKSGAFTVNGVQLTDSFQLNGRRMFCVGILNCSTKPDSRAYIHSVVEKCTISSAEKNPAESTIPVEQRIVNGINATAANDVPRLYSVPDDGLDVYFDIKLEHEEEFRHMLDPILFLASINFRSQYLTCSMWQKPPRSREVEDAYYHHLRLLRFHCFLSGKSPQLKLFHEQYPLLSLIEETGLNDRWSKDEAKTDKSKEDGEEEEDVEVANYVLGANSETPNTLEDQESQHGQDDDPVLRKKVRQRSKRRSRKPRCPLPQDEIYRTTTCRAPELHLYQKENGETGLEAIVDGDLVARFMKYVTDIASFETIKNSFVRVDMGPFYKERRYLQSVQEHRKQSAPGLTEELETVYGSEEVANKVKAWLAEREKLEESRKAAAKLEEEQRRGVAAFPNMPGVTFLPGNPTAFVQPGLPKAQPMAFPMQTPQQPVVLQPSMGQQQMQYMIHPATGMPVSVAAPQMPMQQMYMQQPQISYTCVQTPQGMMLIPVQMGATPQAQFMPQMPMQQGFPGMPINVGGQPMPMQFQQQFQQQQQQAATTAKVSQYEQWFCQPAEHTLTPT</sequence>
<proteinExistence type="predicted"/>
<accession>A0A7G2C688</accession>
<protein>
    <submittedName>
        <fullName evidence="3">Uncharacterized protein</fullName>
    </submittedName>
</protein>
<feature type="region of interest" description="Disordered" evidence="2">
    <location>
        <begin position="154"/>
        <end position="189"/>
    </location>
</feature>
<keyword evidence="1" id="KW-0175">Coiled coil</keyword>
<evidence type="ECO:0000256" key="1">
    <source>
        <dbReference type="SAM" id="Coils"/>
    </source>
</evidence>
<feature type="region of interest" description="Disordered" evidence="2">
    <location>
        <begin position="436"/>
        <end position="478"/>
    </location>
</feature>
<keyword evidence="4" id="KW-1185">Reference proteome</keyword>
<dbReference type="AlphaFoldDB" id="A0A7G2C688"/>
<feature type="compositionally biased region" description="Basic and acidic residues" evidence="2">
    <location>
        <begin position="405"/>
        <end position="416"/>
    </location>
</feature>
<evidence type="ECO:0000313" key="4">
    <source>
        <dbReference type="Proteomes" id="UP000515908"/>
    </source>
</evidence>
<evidence type="ECO:0000256" key="2">
    <source>
        <dbReference type="SAM" id="MobiDB-lite"/>
    </source>
</evidence>
<gene>
    <name evidence="3" type="ORF">ADEAN_000270100</name>
</gene>
<name>A0A7G2C688_9TRYP</name>
<feature type="compositionally biased region" description="Basic and acidic residues" evidence="2">
    <location>
        <begin position="445"/>
        <end position="456"/>
    </location>
</feature>
<evidence type="ECO:0000313" key="3">
    <source>
        <dbReference type="EMBL" id="CAD2215246.1"/>
    </source>
</evidence>